<dbReference type="InterPro" id="IPR013763">
    <property type="entry name" value="Cyclin-like_dom"/>
</dbReference>
<feature type="non-terminal residue" evidence="7">
    <location>
        <position position="1"/>
    </location>
</feature>
<dbReference type="InterPro" id="IPR031658">
    <property type="entry name" value="Cyclin_C_2"/>
</dbReference>
<keyword evidence="3 4" id="KW-0195">Cyclin</keyword>
<evidence type="ECO:0000256" key="5">
    <source>
        <dbReference type="SAM" id="MobiDB-lite"/>
    </source>
</evidence>
<dbReference type="SUPFAM" id="SSF47954">
    <property type="entry name" value="Cyclin-like"/>
    <property type="match status" value="2"/>
</dbReference>
<dbReference type="GO" id="GO:0016538">
    <property type="term" value="F:cyclin-dependent protein serine/threonine kinase regulator activity"/>
    <property type="evidence" value="ECO:0007669"/>
    <property type="project" value="InterPro"/>
</dbReference>
<dbReference type="InterPro" id="IPR006671">
    <property type="entry name" value="Cyclin_N"/>
</dbReference>
<accession>A0A9W7SK93</accession>
<dbReference type="AlphaFoldDB" id="A0A9W7SK93"/>
<dbReference type="CDD" id="cd20524">
    <property type="entry name" value="CYCLIN_CCNH_rpt1"/>
    <property type="match status" value="1"/>
</dbReference>
<sequence length="405" mass="44809">MTTATTAPTDTTDTTDTIILTEDDLYRASTQFRLWSFSPTALAARRRHTHDLALQRASQHASTASLPAPAFLTPDDELALVLRYCTQIQSTAQHFKFPSTVTATAIQYLKRFYLSNSVLTYPPKEVYKTVLYLATKTEGLHLKVSDYGARIGTEVDAILAVEYKVMQALRFTLEVRKPFAGLKGWLMDAVNVVDGMEEPIPDVLAAAGAAGTSLWEGYGARGAGKDGLRSRLDAAYAAAKAVLDNAALLTDAYFLYTPSQISFAALHIADPPLTDWYLATKLPPTSPVRLKILSTIHSCADLMRAFSTESVIGKEERARLEEKLERCRDPTTRDLIKIYERAKMGQGTESDEEGKKETKRRARELQRGRARSCLGGVLGDGVRWRGMGISDDHAAFEYATIVRRF</sequence>
<reference evidence="7 8" key="1">
    <citation type="journal article" date="2018" name="IMA Fungus">
        <title>IMA Genome-F 10: Nine draft genome sequences of Claviceps purpurea s.lat., including C. arundinis, C. humidiphila, and C. cf. spartinae, pseudomolecules for the pitch canker pathogen Fusarium circinatum, draft genome of Davidsoniella eucalypti, Grosmannia galeiformis, Quambalaria eucalypti, and Teratosphaeria destructans.</title>
        <authorList>
            <person name="Wingfield B.D."/>
            <person name="Liu M."/>
            <person name="Nguyen H.D."/>
            <person name="Lane F.A."/>
            <person name="Morgan S.W."/>
            <person name="De Vos L."/>
            <person name="Wilken P.M."/>
            <person name="Duong T.A."/>
            <person name="Aylward J."/>
            <person name="Coetzee M.P."/>
            <person name="Dadej K."/>
            <person name="De Beer Z.W."/>
            <person name="Findlay W."/>
            <person name="Havenga M."/>
            <person name="Kolarik M."/>
            <person name="Menzies J.G."/>
            <person name="Naidoo K."/>
            <person name="Pochopski O."/>
            <person name="Shoukouhi P."/>
            <person name="Santana Q.C."/>
            <person name="Seifert K.A."/>
            <person name="Soal N."/>
            <person name="Steenkamp E.T."/>
            <person name="Tatham C.T."/>
            <person name="van der Nest M.A."/>
            <person name="Wingfield M.J."/>
        </authorList>
    </citation>
    <scope>NUCLEOTIDE SEQUENCE [LARGE SCALE GENOMIC DNA]</scope>
    <source>
        <strain evidence="7">CMW44962</strain>
    </source>
</reference>
<dbReference type="CDD" id="cd20525">
    <property type="entry name" value="CYCLIN_CCNH_rpt2"/>
    <property type="match status" value="1"/>
</dbReference>
<dbReference type="SMART" id="SM00385">
    <property type="entry name" value="CYCLIN"/>
    <property type="match status" value="1"/>
</dbReference>
<dbReference type="Gene3D" id="1.10.472.10">
    <property type="entry name" value="Cyclin-like"/>
    <property type="match status" value="2"/>
</dbReference>
<dbReference type="InterPro" id="IPR036915">
    <property type="entry name" value="Cyclin-like_sf"/>
</dbReference>
<feature type="region of interest" description="Disordered" evidence="5">
    <location>
        <begin position="344"/>
        <end position="365"/>
    </location>
</feature>
<evidence type="ECO:0000256" key="4">
    <source>
        <dbReference type="RuleBase" id="RU000383"/>
    </source>
</evidence>
<organism evidence="7 8">
    <name type="scientific">Teratosphaeria destructans</name>
    <dbReference type="NCBI Taxonomy" id="418781"/>
    <lineage>
        <taxon>Eukaryota</taxon>
        <taxon>Fungi</taxon>
        <taxon>Dikarya</taxon>
        <taxon>Ascomycota</taxon>
        <taxon>Pezizomycotina</taxon>
        <taxon>Dothideomycetes</taxon>
        <taxon>Dothideomycetidae</taxon>
        <taxon>Mycosphaerellales</taxon>
        <taxon>Teratosphaeriaceae</taxon>
        <taxon>Teratosphaeria</taxon>
    </lineage>
</organism>
<proteinExistence type="inferred from homology"/>
<dbReference type="Proteomes" id="UP001138500">
    <property type="component" value="Unassembled WGS sequence"/>
</dbReference>
<dbReference type="GO" id="GO:0006357">
    <property type="term" value="P:regulation of transcription by RNA polymerase II"/>
    <property type="evidence" value="ECO:0007669"/>
    <property type="project" value="InterPro"/>
</dbReference>
<dbReference type="Pfam" id="PF00134">
    <property type="entry name" value="Cyclin_N"/>
    <property type="match status" value="1"/>
</dbReference>
<evidence type="ECO:0000256" key="3">
    <source>
        <dbReference type="ARBA" id="ARBA00023127"/>
    </source>
</evidence>
<comment type="similarity">
    <text evidence="1">Belongs to the cyclin family. Cyclin C subfamily.</text>
</comment>
<gene>
    <name evidence="7" type="ORF">Tdes44962_MAKER10340</name>
</gene>
<evidence type="ECO:0000313" key="7">
    <source>
        <dbReference type="EMBL" id="KAH9818963.1"/>
    </source>
</evidence>
<dbReference type="InterPro" id="IPR043198">
    <property type="entry name" value="Cyclin/Ssn8"/>
</dbReference>
<keyword evidence="8" id="KW-1185">Reference proteome</keyword>
<dbReference type="EMBL" id="RIBY02002336">
    <property type="protein sequence ID" value="KAH9818963.1"/>
    <property type="molecule type" value="Genomic_DNA"/>
</dbReference>
<dbReference type="PANTHER" id="PTHR10026">
    <property type="entry name" value="CYCLIN"/>
    <property type="match status" value="1"/>
</dbReference>
<protein>
    <recommendedName>
        <fullName evidence="2">RNA polymerase II holoenzyme cyclin-like subunit</fullName>
    </recommendedName>
</protein>
<reference evidence="7 8" key="2">
    <citation type="journal article" date="2021" name="Curr. Genet.">
        <title>Genetic response to nitrogen starvation in the aggressive Eucalyptus foliar pathogen Teratosphaeria destructans.</title>
        <authorList>
            <person name="Havenga M."/>
            <person name="Wingfield B.D."/>
            <person name="Wingfield M.J."/>
            <person name="Dreyer L.L."/>
            <person name="Roets F."/>
            <person name="Aylward J."/>
        </authorList>
    </citation>
    <scope>NUCLEOTIDE SEQUENCE [LARGE SCALE GENOMIC DNA]</scope>
    <source>
        <strain evidence="7">CMW44962</strain>
    </source>
</reference>
<evidence type="ECO:0000256" key="1">
    <source>
        <dbReference type="ARBA" id="ARBA00008638"/>
    </source>
</evidence>
<feature type="domain" description="Cyclin-like" evidence="6">
    <location>
        <begin position="86"/>
        <end position="167"/>
    </location>
</feature>
<dbReference type="OrthoDB" id="340962at2759"/>
<evidence type="ECO:0000313" key="8">
    <source>
        <dbReference type="Proteomes" id="UP001138500"/>
    </source>
</evidence>
<dbReference type="Pfam" id="PF16899">
    <property type="entry name" value="Cyclin_C_2"/>
    <property type="match status" value="1"/>
</dbReference>
<comment type="caution">
    <text evidence="7">The sequence shown here is derived from an EMBL/GenBank/DDBJ whole genome shotgun (WGS) entry which is preliminary data.</text>
</comment>
<evidence type="ECO:0000256" key="2">
    <source>
        <dbReference type="ARBA" id="ARBA00014912"/>
    </source>
</evidence>
<name>A0A9W7SK93_9PEZI</name>
<evidence type="ECO:0000259" key="6">
    <source>
        <dbReference type="SMART" id="SM00385"/>
    </source>
</evidence>